<dbReference type="EMBL" id="KR029585">
    <property type="protein sequence ID" value="AKH46598.1"/>
    <property type="molecule type" value="Genomic_DNA"/>
</dbReference>
<reference evidence="1" key="1">
    <citation type="journal article" date="2015" name="Front. Microbiol.">
        <title>Combining genomic sequencing methods to explore viral diversity and reveal potential virus-host interactions.</title>
        <authorList>
            <person name="Chow C.E."/>
            <person name="Winget D.M."/>
            <person name="White R.A.III."/>
            <person name="Hallam S.J."/>
            <person name="Suttle C.A."/>
        </authorList>
    </citation>
    <scope>NUCLEOTIDE SEQUENCE</scope>
    <source>
        <strain evidence="1">Anoxic2_1</strain>
    </source>
</reference>
<protein>
    <submittedName>
        <fullName evidence="1">Uncharacterized protein</fullName>
    </submittedName>
</protein>
<proteinExistence type="predicted"/>
<organism evidence="1">
    <name type="scientific">uncultured marine virus</name>
    <dbReference type="NCBI Taxonomy" id="186617"/>
    <lineage>
        <taxon>Viruses</taxon>
        <taxon>environmental samples</taxon>
    </lineage>
</organism>
<evidence type="ECO:0000313" key="1">
    <source>
        <dbReference type="EMBL" id="AKH46598.1"/>
    </source>
</evidence>
<reference evidence="1" key="2">
    <citation type="submission" date="2015-03" db="EMBL/GenBank/DDBJ databases">
        <authorList>
            <person name="Chow C.-E.T."/>
            <person name="Winget D.M."/>
            <person name="White R.A.III."/>
            <person name="Hallam S.J."/>
            <person name="Suttle C.A."/>
        </authorList>
    </citation>
    <scope>NUCLEOTIDE SEQUENCE</scope>
    <source>
        <strain evidence="1">Anoxic2_1</strain>
    </source>
</reference>
<name>A0A0F7L516_9VIRU</name>
<accession>A0A0F7L516</accession>
<sequence>MATTTKIIPALPEATIATGDIIYYDTDQFQKVSVSTAGHVLTTVLGKPAWVDKTTVQYLDTTYSCKLRKAAGFPVATATTTLLTFTGAEEVWDDGGYHSPTTNTARITIPSGADGIYRVEFSGWWPANATGIRGMFLHAKTSAGVVIETAGSGPVGGSSAMASYHHAGLLVDLDAAEYVEVELYQSSGIELDLQAKASLHVVRVAEAQ</sequence>